<evidence type="ECO:0000256" key="1">
    <source>
        <dbReference type="SAM" id="MobiDB-lite"/>
    </source>
</evidence>
<accession>V9SFK4</accession>
<proteinExistence type="predicted"/>
<gene>
    <name evidence="2" type="ORF">TNS_ORF378</name>
</gene>
<reference evidence="2 3" key="1">
    <citation type="journal article" date="2014" name="Arch. Virol.">
        <title>Complete genome sequence of Tunisvirus, a new member of the proposed family Marseilleviridae.</title>
        <authorList>
            <person name="Aherfi S."/>
            <person name="Boughalmi M."/>
            <person name="Pagnier I."/>
            <person name="Fournous G."/>
            <person name="La Scola B."/>
            <person name="Raoult D."/>
            <person name="Colson P."/>
        </authorList>
    </citation>
    <scope>NUCLEOTIDE SEQUENCE [LARGE SCALE GENOMIC DNA]</scope>
    <source>
        <strain evidence="2 3">U484</strain>
    </source>
</reference>
<feature type="region of interest" description="Disordered" evidence="1">
    <location>
        <begin position="57"/>
        <end position="76"/>
    </location>
</feature>
<name>V9SFK4_9VIRU</name>
<dbReference type="Proteomes" id="UP000232615">
    <property type="component" value="Segment"/>
</dbReference>
<dbReference type="EMBL" id="KF483846">
    <property type="protein sequence ID" value="AHC55096.1"/>
    <property type="molecule type" value="Genomic_DNA"/>
</dbReference>
<evidence type="ECO:0000313" key="3">
    <source>
        <dbReference type="Proteomes" id="UP000232615"/>
    </source>
</evidence>
<sequence length="134" mass="15781">MQQNFAKYSDLMRERLPESSLVMEEIYSTGTTINSFVKFSNLEKSFAGECLLYREEDEETQERHAISPSPKTMERDDNTLWVPLPFYWSCEKIEQRAANSSRSKISSEFVPLDVKKSLEKEEMKRLSEKIRRRG</sequence>
<keyword evidence="3" id="KW-1185">Reference proteome</keyword>
<protein>
    <submittedName>
        <fullName evidence="2">Uncharacterized protein</fullName>
    </submittedName>
</protein>
<evidence type="ECO:0000313" key="2">
    <source>
        <dbReference type="EMBL" id="AHC55096.1"/>
    </source>
</evidence>
<organism evidence="2 3">
    <name type="scientific">Tunisvirus fontaine2</name>
    <dbReference type="NCBI Taxonomy" id="1421067"/>
    <lineage>
        <taxon>Viruses</taxon>
        <taxon>Varidnaviria</taxon>
        <taxon>Bamfordvirae</taxon>
        <taxon>Nucleocytoviricota</taxon>
        <taxon>Megaviricetes</taxon>
        <taxon>Pimascovirales</taxon>
        <taxon>Pimascovirales incertae sedis</taxon>
        <taxon>Marseilleviridae</taxon>
        <taxon>Losannavirus</taxon>
        <taxon>Losannavirus tunisense</taxon>
    </lineage>
</organism>